<dbReference type="InterPro" id="IPR058678">
    <property type="entry name" value="ARM_PUB"/>
</dbReference>
<evidence type="ECO:0000256" key="1">
    <source>
        <dbReference type="ARBA" id="ARBA00022786"/>
    </source>
</evidence>
<evidence type="ECO:0000256" key="3">
    <source>
        <dbReference type="SAM" id="MobiDB-lite"/>
    </source>
</evidence>
<accession>A0A6I9S3V7</accession>
<dbReference type="InterPro" id="IPR011989">
    <property type="entry name" value="ARM-like"/>
</dbReference>
<dbReference type="InterPro" id="IPR000225">
    <property type="entry name" value="Armadillo"/>
</dbReference>
<dbReference type="PANTHER" id="PTHR23315">
    <property type="entry name" value="U BOX DOMAIN-CONTAINING"/>
    <property type="match status" value="1"/>
</dbReference>
<keyword evidence="5" id="KW-1185">Reference proteome</keyword>
<evidence type="ECO:0000259" key="4">
    <source>
        <dbReference type="Pfam" id="PF25598"/>
    </source>
</evidence>
<proteinExistence type="predicted"/>
<keyword evidence="1" id="KW-0833">Ubl conjugation pathway</keyword>
<dbReference type="PROSITE" id="PS50176">
    <property type="entry name" value="ARM_REPEAT"/>
    <property type="match status" value="2"/>
</dbReference>
<feature type="region of interest" description="Disordered" evidence="3">
    <location>
        <begin position="1"/>
        <end position="27"/>
    </location>
</feature>
<feature type="domain" description="U-box" evidence="4">
    <location>
        <begin position="181"/>
        <end position="444"/>
    </location>
</feature>
<dbReference type="SUPFAM" id="SSF48371">
    <property type="entry name" value="ARM repeat"/>
    <property type="match status" value="1"/>
</dbReference>
<evidence type="ECO:0000256" key="2">
    <source>
        <dbReference type="PROSITE-ProRule" id="PRU00259"/>
    </source>
</evidence>
<organism evidence="5 6">
    <name type="scientific">Elaeis guineensis var. tenera</name>
    <name type="common">Oil palm</name>
    <dbReference type="NCBI Taxonomy" id="51953"/>
    <lineage>
        <taxon>Eukaryota</taxon>
        <taxon>Viridiplantae</taxon>
        <taxon>Streptophyta</taxon>
        <taxon>Embryophyta</taxon>
        <taxon>Tracheophyta</taxon>
        <taxon>Spermatophyta</taxon>
        <taxon>Magnoliopsida</taxon>
        <taxon>Liliopsida</taxon>
        <taxon>Arecaceae</taxon>
        <taxon>Arecoideae</taxon>
        <taxon>Cocoseae</taxon>
        <taxon>Elaeidinae</taxon>
        <taxon>Elaeis</taxon>
    </lineage>
</organism>
<dbReference type="GeneID" id="105056199"/>
<sequence>MVSLAESQIPSSQSPCSSSTGIQRSHGRSMRTVRCNLYKDDRNCSLDDAPAAGNSAAVSENLTDSVVDFKLRELAVGTGSSASASKSASTEDATDLLDLSRDFSECSSFNSDISGELQRLASIIPRSEAPQSSPSDLDDLEVLGLGLSSSEIVESASAVESFEPAVRACVERLESVAVPVEAKRVAAAKLRLLAKHRSDFRALIGASGAIPALIPLLRSTDPATQENAVTALLNLSLEETNKVPITMAGAIKPLVYALRTGTSVAKQNAACALLSLAMVEENRTTIGACGAIPPLVSLLLHGSSRGKKDALTTLYKLCSARQNKERAVRAGVAGPLVGLVGERGGGTAEKAMVVLGSLAAIPEGRAAVVEAGGIPALVEAIEDGPGRGKEFAVLALLQLCAESALNRALLVREGAIPPLVALSQSGSARAKHKAETLLGYLREQRQDGGATPGGGRY</sequence>
<dbReference type="KEGG" id="egu:105056199"/>
<dbReference type="AlphaFoldDB" id="A0A6I9S3V7"/>
<dbReference type="FunFam" id="1.25.10.10:FF:000308">
    <property type="entry name" value="U-box domain-containing protein 4"/>
    <property type="match status" value="1"/>
</dbReference>
<evidence type="ECO:0000313" key="6">
    <source>
        <dbReference type="RefSeq" id="XP_010936614.1"/>
    </source>
</evidence>
<reference evidence="6" key="1">
    <citation type="submission" date="2025-08" db="UniProtKB">
        <authorList>
            <consortium name="RefSeq"/>
        </authorList>
    </citation>
    <scope>IDENTIFICATION</scope>
</reference>
<feature type="compositionally biased region" description="Low complexity" evidence="3">
    <location>
        <begin position="7"/>
        <end position="19"/>
    </location>
</feature>
<dbReference type="InterPro" id="IPR016024">
    <property type="entry name" value="ARM-type_fold"/>
</dbReference>
<dbReference type="OrthoDB" id="7537227at2759"/>
<gene>
    <name evidence="6" type="primary">LOC105056199</name>
</gene>
<dbReference type="Pfam" id="PF25598">
    <property type="entry name" value="ARM_PUB"/>
    <property type="match status" value="1"/>
</dbReference>
<dbReference type="Gene3D" id="1.25.10.10">
    <property type="entry name" value="Leucine-rich Repeat Variant"/>
    <property type="match status" value="2"/>
</dbReference>
<evidence type="ECO:0000313" key="5">
    <source>
        <dbReference type="Proteomes" id="UP000504607"/>
    </source>
</evidence>
<feature type="repeat" description="ARM" evidence="2">
    <location>
        <begin position="290"/>
        <end position="332"/>
    </location>
</feature>
<dbReference type="FunFam" id="1.25.10.10:FF:000322">
    <property type="entry name" value="U-box domain-containing protein 4"/>
    <property type="match status" value="1"/>
</dbReference>
<feature type="repeat" description="ARM" evidence="2">
    <location>
        <begin position="208"/>
        <end position="250"/>
    </location>
</feature>
<dbReference type="InParanoid" id="A0A6I9S3V7"/>
<name>A0A6I9S3V7_ELAGV</name>
<dbReference type="PANTHER" id="PTHR23315:SF129">
    <property type="entry name" value="ARM REPEAT SUPERFAMILY PROTEIN"/>
    <property type="match status" value="1"/>
</dbReference>
<dbReference type="FunCoup" id="A0A6I9S3V7">
    <property type="interactions" value="2066"/>
</dbReference>
<dbReference type="SMART" id="SM00185">
    <property type="entry name" value="ARM"/>
    <property type="match status" value="4"/>
</dbReference>
<dbReference type="Proteomes" id="UP000504607">
    <property type="component" value="Chromosome 13"/>
</dbReference>
<protein>
    <submittedName>
        <fullName evidence="6">U-box domain-containing protein 4</fullName>
    </submittedName>
</protein>
<dbReference type="RefSeq" id="XP_010936614.1">
    <property type="nucleotide sequence ID" value="XM_010938312.3"/>
</dbReference>